<keyword evidence="3" id="KW-1185">Reference proteome</keyword>
<evidence type="ECO:0000256" key="1">
    <source>
        <dbReference type="SAM" id="Coils"/>
    </source>
</evidence>
<feature type="coiled-coil region" evidence="1">
    <location>
        <begin position="45"/>
        <end position="72"/>
    </location>
</feature>
<dbReference type="KEGG" id="buu:WS70_25480"/>
<dbReference type="RefSeq" id="WP_059472861.1">
    <property type="nucleotide sequence ID" value="NZ_CP013387.1"/>
</dbReference>
<name>A0A1B4FN23_9BURK</name>
<protein>
    <submittedName>
        <fullName evidence="2">Uncharacterized protein</fullName>
    </submittedName>
</protein>
<dbReference type="EMBL" id="CP013387">
    <property type="protein sequence ID" value="AOJ05074.1"/>
    <property type="molecule type" value="Genomic_DNA"/>
</dbReference>
<evidence type="ECO:0000313" key="2">
    <source>
        <dbReference type="EMBL" id="AOJ05074.1"/>
    </source>
</evidence>
<proteinExistence type="predicted"/>
<dbReference type="Proteomes" id="UP000062519">
    <property type="component" value="Chromosome 2"/>
</dbReference>
<accession>A0A1B4FN23</accession>
<dbReference type="AlphaFoldDB" id="A0A1B4FN23"/>
<reference evidence="2 3" key="1">
    <citation type="submission" date="2015-12" db="EMBL/GenBank/DDBJ databases">
        <title>Diversity of Burkholderia near neighbor genomes.</title>
        <authorList>
            <person name="Sahl J."/>
            <person name="Wagner D."/>
            <person name="Keim P."/>
        </authorList>
    </citation>
    <scope>NUCLEOTIDE SEQUENCE [LARGE SCALE GENOMIC DNA]</scope>
    <source>
        <strain evidence="2 3">BDU6</strain>
    </source>
</reference>
<organism evidence="2 3">
    <name type="scientific">Burkholderia mayonis</name>
    <dbReference type="NCBI Taxonomy" id="1385591"/>
    <lineage>
        <taxon>Bacteria</taxon>
        <taxon>Pseudomonadati</taxon>
        <taxon>Pseudomonadota</taxon>
        <taxon>Betaproteobacteria</taxon>
        <taxon>Burkholderiales</taxon>
        <taxon>Burkholderiaceae</taxon>
        <taxon>Burkholderia</taxon>
        <taxon>pseudomallei group</taxon>
    </lineage>
</organism>
<evidence type="ECO:0000313" key="3">
    <source>
        <dbReference type="Proteomes" id="UP000062519"/>
    </source>
</evidence>
<keyword evidence="1" id="KW-0175">Coiled coil</keyword>
<gene>
    <name evidence="2" type="ORF">WS70_25480</name>
</gene>
<sequence length="91" mass="10413">MPIPRKGLHDIRARHTSTSAAMPVHSMYMRISCIEMEKSRRDIERRAAQRRIASVDSRLADLEREKARLYAAIESEAPQAGDIGGSFRIRY</sequence>